<organism evidence="2 3">
    <name type="scientific">Venturia effusa</name>
    <dbReference type="NCBI Taxonomy" id="50376"/>
    <lineage>
        <taxon>Eukaryota</taxon>
        <taxon>Fungi</taxon>
        <taxon>Dikarya</taxon>
        <taxon>Ascomycota</taxon>
        <taxon>Pezizomycotina</taxon>
        <taxon>Dothideomycetes</taxon>
        <taxon>Pleosporomycetidae</taxon>
        <taxon>Venturiales</taxon>
        <taxon>Venturiaceae</taxon>
        <taxon>Venturia</taxon>
    </lineage>
</organism>
<reference evidence="2 3" key="1">
    <citation type="submission" date="2019-07" db="EMBL/GenBank/DDBJ databases">
        <title>Finished genome of Venturia effusa.</title>
        <authorList>
            <person name="Young C.A."/>
            <person name="Cox M.P."/>
            <person name="Ganley A.R.D."/>
            <person name="David W.J."/>
        </authorList>
    </citation>
    <scope>NUCLEOTIDE SEQUENCE [LARGE SCALE GENOMIC DNA]</scope>
    <source>
        <strain evidence="3">albino</strain>
    </source>
</reference>
<keyword evidence="3" id="KW-1185">Reference proteome</keyword>
<dbReference type="AlphaFoldDB" id="A0A517L784"/>
<keyword evidence="1" id="KW-0472">Membrane</keyword>
<dbReference type="EMBL" id="CP042190">
    <property type="protein sequence ID" value="QDS71492.1"/>
    <property type="molecule type" value="Genomic_DNA"/>
</dbReference>
<evidence type="ECO:0000313" key="2">
    <source>
        <dbReference type="EMBL" id="QDS71492.1"/>
    </source>
</evidence>
<evidence type="ECO:0000313" key="3">
    <source>
        <dbReference type="Proteomes" id="UP000316270"/>
    </source>
</evidence>
<evidence type="ECO:0000256" key="1">
    <source>
        <dbReference type="SAM" id="Phobius"/>
    </source>
</evidence>
<proteinExistence type="predicted"/>
<name>A0A517L784_9PEZI</name>
<feature type="transmembrane region" description="Helical" evidence="1">
    <location>
        <begin position="114"/>
        <end position="136"/>
    </location>
</feature>
<sequence>MSFYGRGQTVTSAYHIPSLGSSSVQTGILTFNLESLRRTPIQHTKTLSIARPRPPPQLTISPTTASRTTITAFRDITMGYSPIPTFIIALLLAGCTIGAGYYSDLSPPGWEEEAFIRTKTGVLFFVTMLLPAIATFREARLGRKTYWT</sequence>
<accession>A0A517L784</accession>
<keyword evidence="1" id="KW-0812">Transmembrane</keyword>
<keyword evidence="1" id="KW-1133">Transmembrane helix</keyword>
<dbReference type="Proteomes" id="UP000316270">
    <property type="component" value="Chromosome 6"/>
</dbReference>
<protein>
    <submittedName>
        <fullName evidence="2">Uncharacterized protein</fullName>
    </submittedName>
</protein>
<feature type="transmembrane region" description="Helical" evidence="1">
    <location>
        <begin position="83"/>
        <end position="102"/>
    </location>
</feature>
<dbReference type="OrthoDB" id="10403508at2759"/>
<gene>
    <name evidence="2" type="ORF">FKW77_004546</name>
</gene>